<evidence type="ECO:0000256" key="1">
    <source>
        <dbReference type="ARBA" id="ARBA00000705"/>
    </source>
</evidence>
<dbReference type="InterPro" id="IPR042112">
    <property type="entry name" value="P_AcTrfase_dom2"/>
</dbReference>
<evidence type="ECO:0000256" key="3">
    <source>
        <dbReference type="ARBA" id="ARBA00022679"/>
    </source>
</evidence>
<dbReference type="EMBL" id="METP01000064">
    <property type="protein sequence ID" value="OGC03027.1"/>
    <property type="molecule type" value="Genomic_DNA"/>
</dbReference>
<evidence type="ECO:0000313" key="6">
    <source>
        <dbReference type="EMBL" id="OGC03027.1"/>
    </source>
</evidence>
<dbReference type="PANTHER" id="PTHR43356">
    <property type="entry name" value="PHOSPHATE ACETYLTRANSFERASE"/>
    <property type="match status" value="1"/>
</dbReference>
<organism evidence="6 7">
    <name type="scientific">candidate division WOR-1 bacterium RIFCSPLOWO2_02_FULL_46_20</name>
    <dbReference type="NCBI Taxonomy" id="1802567"/>
    <lineage>
        <taxon>Bacteria</taxon>
        <taxon>Bacillati</taxon>
        <taxon>Saganbacteria</taxon>
    </lineage>
</organism>
<dbReference type="InterPro" id="IPR050500">
    <property type="entry name" value="Phos_Acetyltrans/Butyryltrans"/>
</dbReference>
<comment type="similarity">
    <text evidence="2">Belongs to the phosphate acetyltransferase and butyryltransferase family.</text>
</comment>
<dbReference type="SUPFAM" id="SSF53659">
    <property type="entry name" value="Isocitrate/Isopropylmalate dehydrogenase-like"/>
    <property type="match status" value="1"/>
</dbReference>
<dbReference type="Gene3D" id="3.40.50.10750">
    <property type="entry name" value="Isocitrate/Isopropylmalate dehydrogenase-like"/>
    <property type="match status" value="1"/>
</dbReference>
<dbReference type="InterPro" id="IPR012147">
    <property type="entry name" value="P_Ac_Bu_trans"/>
</dbReference>
<accession>A0A1F4R4B8</accession>
<evidence type="ECO:0000256" key="2">
    <source>
        <dbReference type="ARBA" id="ARBA00005656"/>
    </source>
</evidence>
<protein>
    <recommendedName>
        <fullName evidence="5">Phosphate acetyl/butaryl transferase domain-containing protein</fullName>
    </recommendedName>
</protein>
<evidence type="ECO:0000256" key="4">
    <source>
        <dbReference type="ARBA" id="ARBA00023315"/>
    </source>
</evidence>
<gene>
    <name evidence="6" type="ORF">A3H38_01905</name>
</gene>
<dbReference type="PIRSF" id="PIRSF000428">
    <property type="entry name" value="P_Ac_trans"/>
    <property type="match status" value="1"/>
</dbReference>
<comment type="catalytic activity">
    <reaction evidence="1">
        <text>acetyl-CoA + phosphate = acetyl phosphate + CoA</text>
        <dbReference type="Rhea" id="RHEA:19521"/>
        <dbReference type="ChEBI" id="CHEBI:22191"/>
        <dbReference type="ChEBI" id="CHEBI:43474"/>
        <dbReference type="ChEBI" id="CHEBI:57287"/>
        <dbReference type="ChEBI" id="CHEBI:57288"/>
        <dbReference type="EC" id="2.3.1.8"/>
    </reaction>
</comment>
<keyword evidence="3" id="KW-0808">Transferase</keyword>
<feature type="domain" description="Phosphate acetyl/butaryl transferase" evidence="5">
    <location>
        <begin position="3"/>
        <end position="72"/>
    </location>
</feature>
<dbReference type="Gene3D" id="3.40.50.10950">
    <property type="match status" value="2"/>
</dbReference>
<proteinExistence type="inferred from homology"/>
<comment type="caution">
    <text evidence="6">The sequence shown here is derived from an EMBL/GenBank/DDBJ whole genome shotgun (WGS) entry which is preliminary data.</text>
</comment>
<evidence type="ECO:0000259" key="5">
    <source>
        <dbReference type="Pfam" id="PF01515"/>
    </source>
</evidence>
<dbReference type="AlphaFoldDB" id="A0A1F4R4B8"/>
<dbReference type="Proteomes" id="UP000176938">
    <property type="component" value="Unassembled WGS sequence"/>
</dbReference>
<dbReference type="GO" id="GO:0008959">
    <property type="term" value="F:phosphate acetyltransferase activity"/>
    <property type="evidence" value="ECO:0007669"/>
    <property type="project" value="UniProtKB-EC"/>
</dbReference>
<name>A0A1F4R4B8_UNCSA</name>
<dbReference type="InterPro" id="IPR042113">
    <property type="entry name" value="P_AcTrfase_dom1"/>
</dbReference>
<keyword evidence="4" id="KW-0012">Acyltransferase</keyword>
<feature type="domain" description="Phosphate acetyl/butaryl transferase" evidence="5">
    <location>
        <begin position="75"/>
        <end position="282"/>
    </location>
</feature>
<evidence type="ECO:0000313" key="7">
    <source>
        <dbReference type="Proteomes" id="UP000176938"/>
    </source>
</evidence>
<dbReference type="Pfam" id="PF01515">
    <property type="entry name" value="PTA_PTB"/>
    <property type="match status" value="2"/>
</dbReference>
<sequence length="286" mass="30750">MNLINDIWNKAKKLNKTIVLPESSDSRIIKAAEIILQSRLAKIILIGNEVEVKKQAQNQGVDISAAQIISSTNEGPLNFAADLVANGKADGLVAGALSYSSDVIRACIKRVRLAPGQNRLTSFFIMLTQNKSLGEDGLFFFADCAVMPNPNQQELAEIALQTADSFKVLTGREPRLALLTYFSEAVEKHPDAEKVRAAAELVNKNNPDLLLAGEVKLEDALASANILIFPDLDAGNIGYKITERLAKATAIGPIFQGAARPVNDLSRGCSIDNIVNVAAITVVQSQ</sequence>
<reference evidence="6 7" key="1">
    <citation type="journal article" date="2016" name="Nat. Commun.">
        <title>Thousands of microbial genomes shed light on interconnected biogeochemical processes in an aquifer system.</title>
        <authorList>
            <person name="Anantharaman K."/>
            <person name="Brown C.T."/>
            <person name="Hug L.A."/>
            <person name="Sharon I."/>
            <person name="Castelle C.J."/>
            <person name="Probst A.J."/>
            <person name="Thomas B.C."/>
            <person name="Singh A."/>
            <person name="Wilkins M.J."/>
            <person name="Karaoz U."/>
            <person name="Brodie E.L."/>
            <person name="Williams K.H."/>
            <person name="Hubbard S.S."/>
            <person name="Banfield J.F."/>
        </authorList>
    </citation>
    <scope>NUCLEOTIDE SEQUENCE [LARGE SCALE GENOMIC DNA]</scope>
</reference>
<dbReference type="PANTHER" id="PTHR43356:SF3">
    <property type="entry name" value="PHOSPHATE ACETYLTRANSFERASE"/>
    <property type="match status" value="1"/>
</dbReference>
<dbReference type="InterPro" id="IPR002505">
    <property type="entry name" value="PTA_PTB"/>
</dbReference>